<reference evidence="2" key="1">
    <citation type="journal article" date="2022" name="bioRxiv">
        <title>Sequencing and chromosome-scale assembly of the giantPleurodeles waltlgenome.</title>
        <authorList>
            <person name="Brown T."/>
            <person name="Elewa A."/>
            <person name="Iarovenko S."/>
            <person name="Subramanian E."/>
            <person name="Araus A.J."/>
            <person name="Petzold A."/>
            <person name="Susuki M."/>
            <person name="Suzuki K.-i.T."/>
            <person name="Hayashi T."/>
            <person name="Toyoda A."/>
            <person name="Oliveira C."/>
            <person name="Osipova E."/>
            <person name="Leigh N.D."/>
            <person name="Simon A."/>
            <person name="Yun M.H."/>
        </authorList>
    </citation>
    <scope>NUCLEOTIDE SEQUENCE</scope>
    <source>
        <strain evidence="2">20211129_DDA</strain>
        <tissue evidence="2">Liver</tissue>
    </source>
</reference>
<proteinExistence type="predicted"/>
<evidence type="ECO:0000313" key="2">
    <source>
        <dbReference type="EMBL" id="KAJ1142683.1"/>
    </source>
</evidence>
<sequence>MWMDRVVHDSIPHHPDWTPTPVDPMRFFCQRQKSNRRVSHCRRARLLRLQVGDAVLLKCRNPGSKFQLPFEQSPWTIARIVGTKVTVRRGKDKVPWNISQAKRFHGPVPPPEKEEGAEHNCDPADVTSPEDPSERARPCMENEPPRRSPDPAAEVSNSPGTKGRK</sequence>
<feature type="region of interest" description="Disordered" evidence="1">
    <location>
        <begin position="91"/>
        <end position="165"/>
    </location>
</feature>
<accession>A0AAV7QW73</accession>
<keyword evidence="3" id="KW-1185">Reference proteome</keyword>
<name>A0AAV7QW73_PLEWA</name>
<feature type="compositionally biased region" description="Basic and acidic residues" evidence="1">
    <location>
        <begin position="111"/>
        <end position="122"/>
    </location>
</feature>
<feature type="compositionally biased region" description="Polar residues" evidence="1">
    <location>
        <begin position="155"/>
        <end position="165"/>
    </location>
</feature>
<evidence type="ECO:0000313" key="3">
    <source>
        <dbReference type="Proteomes" id="UP001066276"/>
    </source>
</evidence>
<feature type="compositionally biased region" description="Basic and acidic residues" evidence="1">
    <location>
        <begin position="132"/>
        <end position="149"/>
    </location>
</feature>
<evidence type="ECO:0000256" key="1">
    <source>
        <dbReference type="SAM" id="MobiDB-lite"/>
    </source>
</evidence>
<dbReference type="Proteomes" id="UP001066276">
    <property type="component" value="Chromosome 6"/>
</dbReference>
<dbReference type="AlphaFoldDB" id="A0AAV7QW73"/>
<dbReference type="EMBL" id="JANPWB010000010">
    <property type="protein sequence ID" value="KAJ1142683.1"/>
    <property type="molecule type" value="Genomic_DNA"/>
</dbReference>
<organism evidence="2 3">
    <name type="scientific">Pleurodeles waltl</name>
    <name type="common">Iberian ribbed newt</name>
    <dbReference type="NCBI Taxonomy" id="8319"/>
    <lineage>
        <taxon>Eukaryota</taxon>
        <taxon>Metazoa</taxon>
        <taxon>Chordata</taxon>
        <taxon>Craniata</taxon>
        <taxon>Vertebrata</taxon>
        <taxon>Euteleostomi</taxon>
        <taxon>Amphibia</taxon>
        <taxon>Batrachia</taxon>
        <taxon>Caudata</taxon>
        <taxon>Salamandroidea</taxon>
        <taxon>Salamandridae</taxon>
        <taxon>Pleurodelinae</taxon>
        <taxon>Pleurodeles</taxon>
    </lineage>
</organism>
<protein>
    <submittedName>
        <fullName evidence="2">Uncharacterized protein</fullName>
    </submittedName>
</protein>
<gene>
    <name evidence="2" type="ORF">NDU88_008996</name>
</gene>
<comment type="caution">
    <text evidence="2">The sequence shown here is derived from an EMBL/GenBank/DDBJ whole genome shotgun (WGS) entry which is preliminary data.</text>
</comment>